<organism evidence="2 3">
    <name type="scientific">Acanthopleuribacter pedis</name>
    <dbReference type="NCBI Taxonomy" id="442870"/>
    <lineage>
        <taxon>Bacteria</taxon>
        <taxon>Pseudomonadati</taxon>
        <taxon>Acidobacteriota</taxon>
        <taxon>Holophagae</taxon>
        <taxon>Acanthopleuribacterales</taxon>
        <taxon>Acanthopleuribacteraceae</taxon>
        <taxon>Acanthopleuribacter</taxon>
    </lineage>
</organism>
<evidence type="ECO:0000313" key="3">
    <source>
        <dbReference type="Proteomes" id="UP000664417"/>
    </source>
</evidence>
<dbReference type="EMBL" id="JAFREP010000034">
    <property type="protein sequence ID" value="MBO1322361.1"/>
    <property type="molecule type" value="Genomic_DNA"/>
</dbReference>
<dbReference type="PANTHER" id="PTHR20883">
    <property type="entry name" value="PHYTANOYL-COA DIOXYGENASE DOMAIN CONTAINING 1"/>
    <property type="match status" value="1"/>
</dbReference>
<protein>
    <submittedName>
        <fullName evidence="2">Phytanoyl-CoA dioxygenase family protein</fullName>
    </submittedName>
</protein>
<reference evidence="2" key="1">
    <citation type="submission" date="2021-03" db="EMBL/GenBank/DDBJ databases">
        <authorList>
            <person name="Wang G."/>
        </authorList>
    </citation>
    <scope>NUCLEOTIDE SEQUENCE</scope>
    <source>
        <strain evidence="2">KCTC 12899</strain>
    </source>
</reference>
<dbReference type="Gene3D" id="2.60.120.620">
    <property type="entry name" value="q2cbj1_9rhob like domain"/>
    <property type="match status" value="1"/>
</dbReference>
<dbReference type="GO" id="GO:0016706">
    <property type="term" value="F:2-oxoglutarate-dependent dioxygenase activity"/>
    <property type="evidence" value="ECO:0007669"/>
    <property type="project" value="UniProtKB-ARBA"/>
</dbReference>
<keyword evidence="3" id="KW-1185">Reference proteome</keyword>
<dbReference type="Proteomes" id="UP000664417">
    <property type="component" value="Unassembled WGS sequence"/>
</dbReference>
<proteinExistence type="predicted"/>
<dbReference type="Pfam" id="PF05721">
    <property type="entry name" value="PhyH"/>
    <property type="match status" value="1"/>
</dbReference>
<dbReference type="RefSeq" id="WP_207862334.1">
    <property type="nucleotide sequence ID" value="NZ_JAFREP010000034.1"/>
</dbReference>
<sequence>MSSVGALGEVTRGAEAREIHQTYAEEGFIVARGLIDPALCEKTRALFAEQVRPFEGRILRQTTSKQERHNINEHGHVTNPMLDVHETMRDQFPAFHGSVLDVLTHPELVKTVETLFGEEAMMVQSMYFESSRGTDPHMDTHFIDAAEKGRLVGVWIALEDIDEKAGRFCVYPKSHRIYEDGLFSEEAQEAARTYEDHSCSVIRGYQLEGKSFSLNSVTKSRRLLRKYLQVSGFEPYSPALKAGDVLFFSSLAIHSSNKPTGVGQTRNSLTCHWVPKACGYARHGIYEPIPADLMQVRDVWMQNQHRPQATPA</sequence>
<comment type="cofactor">
    <cofactor evidence="1">
        <name>Fe(2+)</name>
        <dbReference type="ChEBI" id="CHEBI:29033"/>
    </cofactor>
</comment>
<evidence type="ECO:0000313" key="2">
    <source>
        <dbReference type="EMBL" id="MBO1322361.1"/>
    </source>
</evidence>
<dbReference type="GO" id="GO:0005506">
    <property type="term" value="F:iron ion binding"/>
    <property type="evidence" value="ECO:0007669"/>
    <property type="project" value="UniProtKB-ARBA"/>
</dbReference>
<accession>A0A8J7QK17</accession>
<dbReference type="AlphaFoldDB" id="A0A8J7QK17"/>
<evidence type="ECO:0000256" key="1">
    <source>
        <dbReference type="ARBA" id="ARBA00001954"/>
    </source>
</evidence>
<keyword evidence="2" id="KW-0560">Oxidoreductase</keyword>
<name>A0A8J7QK17_9BACT</name>
<dbReference type="InterPro" id="IPR008775">
    <property type="entry name" value="Phytyl_CoA_dOase-like"/>
</dbReference>
<gene>
    <name evidence="2" type="ORF">J3U88_28065</name>
</gene>
<comment type="caution">
    <text evidence="2">The sequence shown here is derived from an EMBL/GenBank/DDBJ whole genome shotgun (WGS) entry which is preliminary data.</text>
</comment>
<dbReference type="SUPFAM" id="SSF51197">
    <property type="entry name" value="Clavaminate synthase-like"/>
    <property type="match status" value="1"/>
</dbReference>
<dbReference type="PANTHER" id="PTHR20883:SF48">
    <property type="entry name" value="ECTOINE DIOXYGENASE"/>
    <property type="match status" value="1"/>
</dbReference>
<keyword evidence="2" id="KW-0223">Dioxygenase</keyword>